<protein>
    <recommendedName>
        <fullName evidence="8">RING-type domain-containing protein</fullName>
    </recommendedName>
</protein>
<keyword evidence="7" id="KW-0862">Zinc</keyword>
<dbReference type="Pfam" id="PF26200">
    <property type="entry name" value="Rcat_RNF216"/>
    <property type="match status" value="1"/>
</dbReference>
<keyword evidence="5" id="KW-0863">Zinc-finger</keyword>
<keyword evidence="2" id="KW-0808">Transferase</keyword>
<dbReference type="AlphaFoldDB" id="A0AAN5I862"/>
<dbReference type="Proteomes" id="UP001328107">
    <property type="component" value="Unassembled WGS sequence"/>
</dbReference>
<evidence type="ECO:0000256" key="7">
    <source>
        <dbReference type="ARBA" id="ARBA00022833"/>
    </source>
</evidence>
<dbReference type="SUPFAM" id="SSF57850">
    <property type="entry name" value="RING/U-box"/>
    <property type="match status" value="2"/>
</dbReference>
<keyword evidence="4" id="KW-0677">Repeat</keyword>
<comment type="caution">
    <text evidence="9">The sequence shown here is derived from an EMBL/GenBank/DDBJ whole genome shotgun (WGS) entry which is preliminary data.</text>
</comment>
<dbReference type="InterPro" id="IPR044066">
    <property type="entry name" value="TRIAD_supradom"/>
</dbReference>
<dbReference type="EMBL" id="BTRK01000005">
    <property type="protein sequence ID" value="GMR55004.1"/>
    <property type="molecule type" value="Genomic_DNA"/>
</dbReference>
<dbReference type="InterPro" id="IPR047545">
    <property type="entry name" value="BRcat_RBR_RNF216"/>
</dbReference>
<evidence type="ECO:0000256" key="6">
    <source>
        <dbReference type="ARBA" id="ARBA00022786"/>
    </source>
</evidence>
<dbReference type="GO" id="GO:0016740">
    <property type="term" value="F:transferase activity"/>
    <property type="evidence" value="ECO:0007669"/>
    <property type="project" value="UniProtKB-KW"/>
</dbReference>
<sequence length="290" mass="32702">QTTLRNRKQFECSVCFADYDEHLAITCVFMKKRRNTPLPGEVGPTEEELVKEKKEEERGQGELHKFCSECVIGHARAAQEQQVILRAGIGIKCMEPGCTNALLRAHIEQVLDAQTRAMLDPLLSYEALLAANCDDVVKCQRCPFAGAMADKEEQPVFVCGDSACGHSHCRKCGRDYDEKHIGRTCEELDTEAMRKRVEEQTMFKCPRCKKGIVKTEGCNKITCVCGQFSCYVCKQAIEEYEHFQEYTSGSKCSLNVNPTNRTENGRLATLKEQIAGAADEEIKEQLRRLM</sequence>
<feature type="domain" description="RING-type" evidence="8">
    <location>
        <begin position="38"/>
        <end position="256"/>
    </location>
</feature>
<dbReference type="PROSITE" id="PS51873">
    <property type="entry name" value="TRIAD"/>
    <property type="match status" value="1"/>
</dbReference>
<keyword evidence="3" id="KW-0479">Metal-binding</keyword>
<accession>A0AAN5I862</accession>
<evidence type="ECO:0000313" key="10">
    <source>
        <dbReference type="Proteomes" id="UP001328107"/>
    </source>
</evidence>
<keyword evidence="6" id="KW-0833">Ubl conjugation pathway</keyword>
<feature type="non-terminal residue" evidence="9">
    <location>
        <position position="1"/>
    </location>
</feature>
<evidence type="ECO:0000256" key="1">
    <source>
        <dbReference type="ARBA" id="ARBA00004906"/>
    </source>
</evidence>
<dbReference type="PANTHER" id="PTHR22770:SF47">
    <property type="entry name" value="E3 UBIQUITIN-PROTEIN LIGASE RNF216"/>
    <property type="match status" value="1"/>
</dbReference>
<dbReference type="Gene3D" id="1.20.120.1750">
    <property type="match status" value="1"/>
</dbReference>
<evidence type="ECO:0000313" key="9">
    <source>
        <dbReference type="EMBL" id="GMR55004.1"/>
    </source>
</evidence>
<dbReference type="InterPro" id="IPR002867">
    <property type="entry name" value="IBR_dom"/>
</dbReference>
<evidence type="ECO:0000256" key="3">
    <source>
        <dbReference type="ARBA" id="ARBA00022723"/>
    </source>
</evidence>
<dbReference type="GO" id="GO:0008270">
    <property type="term" value="F:zinc ion binding"/>
    <property type="evidence" value="ECO:0007669"/>
    <property type="project" value="UniProtKB-KW"/>
</dbReference>
<dbReference type="SMART" id="SM00647">
    <property type="entry name" value="IBR"/>
    <property type="match status" value="2"/>
</dbReference>
<proteinExistence type="predicted"/>
<evidence type="ECO:0000256" key="2">
    <source>
        <dbReference type="ARBA" id="ARBA00022679"/>
    </source>
</evidence>
<dbReference type="InterPro" id="IPR051628">
    <property type="entry name" value="LUBAC_E3_Ligases"/>
</dbReference>
<organism evidence="9 10">
    <name type="scientific">Pristionchus mayeri</name>
    <dbReference type="NCBI Taxonomy" id="1317129"/>
    <lineage>
        <taxon>Eukaryota</taxon>
        <taxon>Metazoa</taxon>
        <taxon>Ecdysozoa</taxon>
        <taxon>Nematoda</taxon>
        <taxon>Chromadorea</taxon>
        <taxon>Rhabditida</taxon>
        <taxon>Rhabditina</taxon>
        <taxon>Diplogasteromorpha</taxon>
        <taxon>Diplogasteroidea</taxon>
        <taxon>Neodiplogasteridae</taxon>
        <taxon>Pristionchus</taxon>
    </lineage>
</organism>
<name>A0AAN5I862_9BILA</name>
<evidence type="ECO:0000256" key="5">
    <source>
        <dbReference type="ARBA" id="ARBA00022771"/>
    </source>
</evidence>
<gene>
    <name evidence="9" type="ORF">PMAYCL1PPCAC_25199</name>
</gene>
<dbReference type="PANTHER" id="PTHR22770">
    <property type="entry name" value="UBIQUITIN CONJUGATING ENZYME 7 INTERACTING PROTEIN-RELATED"/>
    <property type="match status" value="1"/>
</dbReference>
<keyword evidence="10" id="KW-1185">Reference proteome</keyword>
<evidence type="ECO:0000259" key="8">
    <source>
        <dbReference type="PROSITE" id="PS51873"/>
    </source>
</evidence>
<evidence type="ECO:0000256" key="4">
    <source>
        <dbReference type="ARBA" id="ARBA00022737"/>
    </source>
</evidence>
<comment type="pathway">
    <text evidence="1">Protein modification; protein ubiquitination.</text>
</comment>
<reference evidence="10" key="1">
    <citation type="submission" date="2022-10" db="EMBL/GenBank/DDBJ databases">
        <title>Genome assembly of Pristionchus species.</title>
        <authorList>
            <person name="Yoshida K."/>
            <person name="Sommer R.J."/>
        </authorList>
    </citation>
    <scope>NUCLEOTIDE SEQUENCE [LARGE SCALE GENOMIC DNA]</scope>
    <source>
        <strain evidence="10">RS5460</strain>
    </source>
</reference>
<dbReference type="CDD" id="cd20339">
    <property type="entry name" value="BRcat_RBR_RNF216"/>
    <property type="match status" value="1"/>
</dbReference>